<accession>A0A5A7R8R5</accession>
<dbReference type="GO" id="GO:0098552">
    <property type="term" value="C:side of membrane"/>
    <property type="evidence" value="ECO:0007669"/>
    <property type="project" value="UniProtKB-KW"/>
</dbReference>
<dbReference type="Gene3D" id="2.60.40.420">
    <property type="entry name" value="Cupredoxins - blue copper proteins"/>
    <property type="match status" value="1"/>
</dbReference>
<organism evidence="11 12">
    <name type="scientific">Striga asiatica</name>
    <name type="common">Asiatic witchweed</name>
    <name type="synonym">Buchnera asiatica</name>
    <dbReference type="NCBI Taxonomy" id="4170"/>
    <lineage>
        <taxon>Eukaryota</taxon>
        <taxon>Viridiplantae</taxon>
        <taxon>Streptophyta</taxon>
        <taxon>Embryophyta</taxon>
        <taxon>Tracheophyta</taxon>
        <taxon>Spermatophyta</taxon>
        <taxon>Magnoliopsida</taxon>
        <taxon>eudicotyledons</taxon>
        <taxon>Gunneridae</taxon>
        <taxon>Pentapetalae</taxon>
        <taxon>asterids</taxon>
        <taxon>lamiids</taxon>
        <taxon>Lamiales</taxon>
        <taxon>Orobanchaceae</taxon>
        <taxon>Buchnereae</taxon>
        <taxon>Striga</taxon>
    </lineage>
</organism>
<feature type="signal peptide" evidence="9">
    <location>
        <begin position="1"/>
        <end position="25"/>
    </location>
</feature>
<dbReference type="FunFam" id="2.60.40.420:FF:000010">
    <property type="entry name" value="Early nodulin-like protein 1"/>
    <property type="match status" value="1"/>
</dbReference>
<feature type="domain" description="Phytocyanin" evidence="10">
    <location>
        <begin position="26"/>
        <end position="128"/>
    </location>
</feature>
<dbReference type="PANTHER" id="PTHR33021">
    <property type="entry name" value="BLUE COPPER PROTEIN"/>
    <property type="match status" value="1"/>
</dbReference>
<evidence type="ECO:0000256" key="1">
    <source>
        <dbReference type="ARBA" id="ARBA00004609"/>
    </source>
</evidence>
<dbReference type="PROSITE" id="PS51485">
    <property type="entry name" value="PHYTOCYANIN"/>
    <property type="match status" value="1"/>
</dbReference>
<evidence type="ECO:0000256" key="6">
    <source>
        <dbReference type="ARBA" id="ARBA00023180"/>
    </source>
</evidence>
<feature type="chain" id="PRO_5023136829" evidence="9">
    <location>
        <begin position="26"/>
        <end position="171"/>
    </location>
</feature>
<evidence type="ECO:0000313" key="12">
    <source>
        <dbReference type="Proteomes" id="UP000325081"/>
    </source>
</evidence>
<name>A0A5A7R8R5_STRAF</name>
<dbReference type="AlphaFoldDB" id="A0A5A7R8R5"/>
<gene>
    <name evidence="11" type="ORF">STAS_30122</name>
</gene>
<dbReference type="Proteomes" id="UP000325081">
    <property type="component" value="Unassembled WGS sequence"/>
</dbReference>
<evidence type="ECO:0000313" key="11">
    <source>
        <dbReference type="EMBL" id="GER52671.1"/>
    </source>
</evidence>
<keyword evidence="4" id="KW-0472">Membrane</keyword>
<dbReference type="InterPro" id="IPR003245">
    <property type="entry name" value="Phytocyanin_dom"/>
</dbReference>
<dbReference type="PANTHER" id="PTHR33021:SF234">
    <property type="entry name" value="EARLY NODULIN-LIKE PROTEIN 7"/>
    <property type="match status" value="1"/>
</dbReference>
<keyword evidence="7" id="KW-0449">Lipoprotein</keyword>
<dbReference type="EMBL" id="BKCP01010403">
    <property type="protein sequence ID" value="GER52671.1"/>
    <property type="molecule type" value="Genomic_DNA"/>
</dbReference>
<keyword evidence="5" id="KW-1015">Disulfide bond</keyword>
<dbReference type="InterPro" id="IPR008972">
    <property type="entry name" value="Cupredoxin"/>
</dbReference>
<keyword evidence="6" id="KW-0325">Glycoprotein</keyword>
<evidence type="ECO:0000259" key="10">
    <source>
        <dbReference type="PROSITE" id="PS51485"/>
    </source>
</evidence>
<evidence type="ECO:0000256" key="7">
    <source>
        <dbReference type="ARBA" id="ARBA00023288"/>
    </source>
</evidence>
<reference evidence="12" key="1">
    <citation type="journal article" date="2019" name="Curr. Biol.">
        <title>Genome Sequence of Striga asiatica Provides Insight into the Evolution of Plant Parasitism.</title>
        <authorList>
            <person name="Yoshida S."/>
            <person name="Kim S."/>
            <person name="Wafula E.K."/>
            <person name="Tanskanen J."/>
            <person name="Kim Y.M."/>
            <person name="Honaas L."/>
            <person name="Yang Z."/>
            <person name="Spallek T."/>
            <person name="Conn C.E."/>
            <person name="Ichihashi Y."/>
            <person name="Cheong K."/>
            <person name="Cui S."/>
            <person name="Der J.P."/>
            <person name="Gundlach H."/>
            <person name="Jiao Y."/>
            <person name="Hori C."/>
            <person name="Ishida J.K."/>
            <person name="Kasahara H."/>
            <person name="Kiba T."/>
            <person name="Kim M.S."/>
            <person name="Koo N."/>
            <person name="Laohavisit A."/>
            <person name="Lee Y.H."/>
            <person name="Lumba S."/>
            <person name="McCourt P."/>
            <person name="Mortimer J.C."/>
            <person name="Mutuku J.M."/>
            <person name="Nomura T."/>
            <person name="Sasaki-Sekimoto Y."/>
            <person name="Seto Y."/>
            <person name="Wang Y."/>
            <person name="Wakatake T."/>
            <person name="Sakakibara H."/>
            <person name="Demura T."/>
            <person name="Yamaguchi S."/>
            <person name="Yoneyama K."/>
            <person name="Manabe R.I."/>
            <person name="Nelson D.C."/>
            <person name="Schulman A.H."/>
            <person name="Timko M.P."/>
            <person name="dePamphilis C.W."/>
            <person name="Choi D."/>
            <person name="Shirasu K."/>
        </authorList>
    </citation>
    <scope>NUCLEOTIDE SEQUENCE [LARGE SCALE GENOMIC DNA]</scope>
    <source>
        <strain evidence="12">cv. UVA1</strain>
    </source>
</reference>
<protein>
    <submittedName>
        <fullName evidence="11">Early nodulin-like protein 7</fullName>
    </submittedName>
</protein>
<evidence type="ECO:0000256" key="5">
    <source>
        <dbReference type="ARBA" id="ARBA00023157"/>
    </source>
</evidence>
<evidence type="ECO:0000256" key="4">
    <source>
        <dbReference type="ARBA" id="ARBA00023136"/>
    </source>
</evidence>
<evidence type="ECO:0000256" key="3">
    <source>
        <dbReference type="ARBA" id="ARBA00022729"/>
    </source>
</evidence>
<dbReference type="OrthoDB" id="1933543at2759"/>
<evidence type="ECO:0000256" key="8">
    <source>
        <dbReference type="ARBA" id="ARBA00035011"/>
    </source>
</evidence>
<keyword evidence="2" id="KW-0336">GPI-anchor</keyword>
<proteinExistence type="inferred from homology"/>
<dbReference type="SUPFAM" id="SSF49503">
    <property type="entry name" value="Cupredoxins"/>
    <property type="match status" value="1"/>
</dbReference>
<comment type="similarity">
    <text evidence="8">Belongs to the early nodulin-like (ENODL) family.</text>
</comment>
<evidence type="ECO:0000256" key="2">
    <source>
        <dbReference type="ARBA" id="ARBA00022622"/>
    </source>
</evidence>
<keyword evidence="3 9" id="KW-0732">Signal</keyword>
<dbReference type="Pfam" id="PF02298">
    <property type="entry name" value="Cu_bind_like"/>
    <property type="match status" value="1"/>
</dbReference>
<evidence type="ECO:0000256" key="9">
    <source>
        <dbReference type="SAM" id="SignalP"/>
    </source>
</evidence>
<dbReference type="GO" id="GO:0005886">
    <property type="term" value="C:plasma membrane"/>
    <property type="evidence" value="ECO:0007669"/>
    <property type="project" value="UniProtKB-SubCell"/>
</dbReference>
<comment type="subcellular location">
    <subcellularLocation>
        <location evidence="1">Cell membrane</location>
        <topology evidence="1">Lipid-anchor</topology>
        <topology evidence="1">GPI-anchor</topology>
    </subcellularLocation>
</comment>
<comment type="caution">
    <text evidence="11">The sequence shown here is derived from an EMBL/GenBank/DDBJ whole genome shotgun (WGS) entry which is preliminary data.</text>
</comment>
<dbReference type="GO" id="GO:0009055">
    <property type="term" value="F:electron transfer activity"/>
    <property type="evidence" value="ECO:0007669"/>
    <property type="project" value="InterPro"/>
</dbReference>
<keyword evidence="12" id="KW-1185">Reference proteome</keyword>
<dbReference type="InterPro" id="IPR039391">
    <property type="entry name" value="Phytocyanin-like"/>
</dbReference>
<sequence>MAKFMVSSFFSALTLFAFFIGSSMAEEFVVGGKDGWRQPAANEAEMYVLWAAALRFQVGDSLRFRYKNDTVVAVDKWGYYHCNSSHATVVFNNGNTVIDLKLPGPVYFISGDPNHCKNGQRVMVDVMDINPAGQTQPGDESPAPSPNCSDFVDPQLLFCYVVLLVASINHI</sequence>